<organism evidence="1">
    <name type="scientific">mine drainage metagenome</name>
    <dbReference type="NCBI Taxonomy" id="410659"/>
    <lineage>
        <taxon>unclassified sequences</taxon>
        <taxon>metagenomes</taxon>
        <taxon>ecological metagenomes</taxon>
    </lineage>
</organism>
<name>A0A1J5PF65_9ZZZZ</name>
<accession>A0A1J5PF65</accession>
<evidence type="ECO:0000313" key="1">
    <source>
        <dbReference type="EMBL" id="OIQ66463.1"/>
    </source>
</evidence>
<gene>
    <name evidence="1" type="ORF">GALL_519640</name>
</gene>
<comment type="caution">
    <text evidence="1">The sequence shown here is derived from an EMBL/GenBank/DDBJ whole genome shotgun (WGS) entry which is preliminary data.</text>
</comment>
<dbReference type="EMBL" id="MLJW01006580">
    <property type="protein sequence ID" value="OIQ66463.1"/>
    <property type="molecule type" value="Genomic_DNA"/>
</dbReference>
<proteinExistence type="predicted"/>
<sequence>MRLPFLDRGGGGDLGAQHQILDLHHAAGSLVRALDDRNRRGAFIRVFQLVAEIFWVAEIDLGANSRRAQLAHDAHVIGHPIAVHHGHHDRPRCRSTAAPFGAQGGKQAINPDGNAGGRHRLAGEALDQIVIAPAARDRAKGPFAALFVKDFKGQFRLEHRPGVVAKAAHDRGIDHDPVRAIALCGQKL</sequence>
<reference evidence="1" key="1">
    <citation type="submission" date="2016-10" db="EMBL/GenBank/DDBJ databases">
        <title>Sequence of Gallionella enrichment culture.</title>
        <authorList>
            <person name="Poehlein A."/>
            <person name="Muehling M."/>
            <person name="Daniel R."/>
        </authorList>
    </citation>
    <scope>NUCLEOTIDE SEQUENCE</scope>
</reference>
<dbReference type="AlphaFoldDB" id="A0A1J5PF65"/>
<protein>
    <submittedName>
        <fullName evidence="1">Uncharacterized protein</fullName>
    </submittedName>
</protein>